<organism evidence="4 5">
    <name type="scientific">Rhodococcus erythropolis</name>
    <name type="common">Arthrobacter picolinophilus</name>
    <dbReference type="NCBI Taxonomy" id="1833"/>
    <lineage>
        <taxon>Bacteria</taxon>
        <taxon>Bacillati</taxon>
        <taxon>Actinomycetota</taxon>
        <taxon>Actinomycetes</taxon>
        <taxon>Mycobacteriales</taxon>
        <taxon>Nocardiaceae</taxon>
        <taxon>Rhodococcus</taxon>
        <taxon>Rhodococcus erythropolis group</taxon>
    </lineage>
</organism>
<dbReference type="AlphaFoldDB" id="A0A6G9CW24"/>
<dbReference type="Proteomes" id="UP000502345">
    <property type="component" value="Chromosome"/>
</dbReference>
<dbReference type="RefSeq" id="WP_063316107.1">
    <property type="nucleotide sequence ID" value="NZ_CP050124.1"/>
</dbReference>
<proteinExistence type="inferred from homology"/>
<evidence type="ECO:0000313" key="5">
    <source>
        <dbReference type="Proteomes" id="UP000502345"/>
    </source>
</evidence>
<protein>
    <recommendedName>
        <fullName evidence="3">Activator of Hsp90 ATPase homologue 1/2-like C-terminal domain-containing protein</fullName>
    </recommendedName>
</protein>
<evidence type="ECO:0000256" key="1">
    <source>
        <dbReference type="ARBA" id="ARBA00006817"/>
    </source>
</evidence>
<dbReference type="SUPFAM" id="SSF55961">
    <property type="entry name" value="Bet v1-like"/>
    <property type="match status" value="1"/>
</dbReference>
<gene>
    <name evidence="4" type="ORF">G9444_3567</name>
</gene>
<evidence type="ECO:0000259" key="3">
    <source>
        <dbReference type="Pfam" id="PF08327"/>
    </source>
</evidence>
<feature type="region of interest" description="Disordered" evidence="2">
    <location>
        <begin position="192"/>
        <end position="218"/>
    </location>
</feature>
<name>A0A6G9CW24_RHOER</name>
<evidence type="ECO:0000313" key="4">
    <source>
        <dbReference type="EMBL" id="QIP40811.1"/>
    </source>
</evidence>
<dbReference type="CDD" id="cd08899">
    <property type="entry name" value="SRPBCC_CalC_Aha1-like_6"/>
    <property type="match status" value="1"/>
</dbReference>
<evidence type="ECO:0000256" key="2">
    <source>
        <dbReference type="SAM" id="MobiDB-lite"/>
    </source>
</evidence>
<reference evidence="4 5" key="1">
    <citation type="submission" date="2020-03" db="EMBL/GenBank/DDBJ databases">
        <title>Screen low temperature-resistant strains for efficient degradation of petroleum hydrocarbons under the low temperature.</title>
        <authorList>
            <person name="Wang Y."/>
            <person name="Chen J."/>
        </authorList>
    </citation>
    <scope>NUCLEOTIDE SEQUENCE [LARGE SCALE GENOMIC DNA]</scope>
    <source>
        <strain evidence="4 5">KB1</strain>
    </source>
</reference>
<dbReference type="EMBL" id="CP050124">
    <property type="protein sequence ID" value="QIP40811.1"/>
    <property type="molecule type" value="Genomic_DNA"/>
</dbReference>
<feature type="domain" description="Activator of Hsp90 ATPase homologue 1/2-like C-terminal" evidence="3">
    <location>
        <begin position="37"/>
        <end position="151"/>
    </location>
</feature>
<dbReference type="InterPro" id="IPR013538">
    <property type="entry name" value="ASHA1/2-like_C"/>
</dbReference>
<sequence>MVDKAVDSLQLVARELGPFGGDEGKTRMLRMSRTLAAPIGTVWAAITEFDRIRQWFMPVAGEAMIGGHYQLEGNAGGEILACEAPRTLRITWEYGGDVSYVTVNLAEKGSGATLFDFEHAADVEPDRWAEYGPGAVGVGWDMGLLGLARHVELGIATPLETPEWSASDEAKAFIAGSSELWAEAAIASGDDPDAAAAAAARTTADTPGRSPLRGLTSD</sequence>
<dbReference type="Pfam" id="PF08327">
    <property type="entry name" value="AHSA1"/>
    <property type="match status" value="1"/>
</dbReference>
<dbReference type="InterPro" id="IPR023393">
    <property type="entry name" value="START-like_dom_sf"/>
</dbReference>
<accession>A0A6G9CW24</accession>
<feature type="compositionally biased region" description="Low complexity" evidence="2">
    <location>
        <begin position="192"/>
        <end position="206"/>
    </location>
</feature>
<dbReference type="GeneID" id="64141225"/>
<comment type="similarity">
    <text evidence="1">Belongs to the AHA1 family.</text>
</comment>
<dbReference type="Gene3D" id="3.30.530.20">
    <property type="match status" value="1"/>
</dbReference>